<feature type="signal peptide" evidence="1">
    <location>
        <begin position="1"/>
        <end position="37"/>
    </location>
</feature>
<dbReference type="STRING" id="1232683.ADIMK_2528"/>
<dbReference type="InterPro" id="IPR010727">
    <property type="entry name" value="DUF1302"/>
</dbReference>
<keyword evidence="1" id="KW-0732">Signal</keyword>
<feature type="chain" id="PRO_5005411212" description="Type V secretory pathway, adhesin AidA" evidence="1">
    <location>
        <begin position="38"/>
        <end position="648"/>
    </location>
</feature>
<organism evidence="2 3">
    <name type="scientific">Marinobacterium lacunae</name>
    <dbReference type="NCBI Taxonomy" id="1232683"/>
    <lineage>
        <taxon>Bacteria</taxon>
        <taxon>Pseudomonadati</taxon>
        <taxon>Pseudomonadota</taxon>
        <taxon>Gammaproteobacteria</taxon>
        <taxon>Oceanospirillales</taxon>
        <taxon>Oceanospirillaceae</taxon>
        <taxon>Marinobacterium</taxon>
    </lineage>
</organism>
<dbReference type="Proteomes" id="UP000028252">
    <property type="component" value="Unassembled WGS sequence"/>
</dbReference>
<evidence type="ECO:0000313" key="3">
    <source>
        <dbReference type="Proteomes" id="UP000028252"/>
    </source>
</evidence>
<dbReference type="RefSeq" id="WP_051692921.1">
    <property type="nucleotide sequence ID" value="NZ_JMQN01000040.1"/>
</dbReference>
<evidence type="ECO:0000256" key="1">
    <source>
        <dbReference type="SAM" id="SignalP"/>
    </source>
</evidence>
<protein>
    <recommendedName>
        <fullName evidence="4">Type V secretory pathway, adhesin AidA</fullName>
    </recommendedName>
</protein>
<dbReference type="OrthoDB" id="7000272at2"/>
<dbReference type="Pfam" id="PF06980">
    <property type="entry name" value="DUF1302"/>
    <property type="match status" value="1"/>
</dbReference>
<reference evidence="2 3" key="1">
    <citation type="submission" date="2014-04" db="EMBL/GenBank/DDBJ databases">
        <title>Marinobacterium kochiensis sp. nov., isolated from sediment sample collected from Kochi backwaters in Kerala, India.</title>
        <authorList>
            <person name="Singh A."/>
            <person name="Pinnaka A.K."/>
        </authorList>
    </citation>
    <scope>NUCLEOTIDE SEQUENCE [LARGE SCALE GENOMIC DNA]</scope>
    <source>
        <strain evidence="2 3">AK27</strain>
    </source>
</reference>
<accession>A0A081FWU9</accession>
<dbReference type="eggNOG" id="COG3203">
    <property type="taxonomic scope" value="Bacteria"/>
</dbReference>
<keyword evidence="3" id="KW-1185">Reference proteome</keyword>
<comment type="caution">
    <text evidence="2">The sequence shown here is derived from an EMBL/GenBank/DDBJ whole genome shotgun (WGS) entry which is preliminary data.</text>
</comment>
<dbReference type="EMBL" id="JMQN01000040">
    <property type="protein sequence ID" value="KEA63004.1"/>
    <property type="molecule type" value="Genomic_DNA"/>
</dbReference>
<evidence type="ECO:0000313" key="2">
    <source>
        <dbReference type="EMBL" id="KEA63004.1"/>
    </source>
</evidence>
<evidence type="ECO:0008006" key="4">
    <source>
        <dbReference type="Google" id="ProtNLM"/>
    </source>
</evidence>
<sequence>METKNGIHTPQGRRPFLVPPTTLALLISAALAPTAQAVQFNLGDIEGRFDSQLSVGASWRLSDQDADLISVPNGGRSNGSGSYDDGDLNFEQGDIFSRTFKGVHELDLRRDNIGLFMRGKYWFDFALEDDDHPHGNTANGYAPNSELSDSGFNDYARFTGAELLDAYLYGSFDLGSEDQYPLDVRLGRQVVNWGESAFIQGGLNSISPLDVSAIRRPGAEIKDALLPTNQLFASLGLTYNLSVEGFYQLSWEPTAIDGCGTYFSTNDFAAQGCNGIRVPLGLTDEQYFNTAFTGMALGFDPVVYRNEDGYRPADDDGQFGVALRYFAENLNSTEFGFYLTRYHSRLPISSGVNTPVSASDLSAIGTAAATQYIIDNAANPLAPTPAELAAAQSAGVSAATAAGTAAVFKSTYFSEYPEDIAMLGLSFNTNLGDVAWSGEVSFKHDQPIQINGPLLVTAILTQFSGGSGNSAADQRVADAGPGGTVSGYDRFDVTQVQTSFVKFYDRVLGASRLALIGELGWTHVHGLDEGKNALKYGRPGAYGYTAGDDEGFVTADSFGYVARAALTYPNALAGFNLTPQVSLKHGLKGYGPEPGSPFREGEKALGLTLTADYLNRYQFQAGYTTYFGGDYNALADRDYFSLSASVSF</sequence>
<dbReference type="PATRIC" id="fig|1232683.4.peg.2480"/>
<name>A0A081FWU9_9GAMM</name>
<proteinExistence type="predicted"/>
<gene>
    <name evidence="2" type="ORF">ADIMK_2528</name>
</gene>
<dbReference type="AlphaFoldDB" id="A0A081FWU9"/>